<keyword evidence="2" id="KW-0808">Transferase</keyword>
<dbReference type="PANTHER" id="PTHR40048:SF1">
    <property type="entry name" value="RHAMNOSYL O-METHYLTRANSFERASE"/>
    <property type="match status" value="1"/>
</dbReference>
<dbReference type="GO" id="GO:0005886">
    <property type="term" value="C:plasma membrane"/>
    <property type="evidence" value="ECO:0007669"/>
    <property type="project" value="TreeGrafter"/>
</dbReference>
<dbReference type="GO" id="GO:0032259">
    <property type="term" value="P:methylation"/>
    <property type="evidence" value="ECO:0007669"/>
    <property type="project" value="UniProtKB-KW"/>
</dbReference>
<gene>
    <name evidence="3" type="ORF">ENV67_03830</name>
</gene>
<dbReference type="InterPro" id="IPR029063">
    <property type="entry name" value="SAM-dependent_MTases_sf"/>
</dbReference>
<evidence type="ECO:0000256" key="1">
    <source>
        <dbReference type="ARBA" id="ARBA00022603"/>
    </source>
</evidence>
<comment type="caution">
    <text evidence="3">The sequence shown here is derived from an EMBL/GenBank/DDBJ whole genome shotgun (WGS) entry which is preliminary data.</text>
</comment>
<dbReference type="EMBL" id="DTHG01000045">
    <property type="protein sequence ID" value="HGW91653.1"/>
    <property type="molecule type" value="Genomic_DNA"/>
</dbReference>
<reference evidence="3" key="1">
    <citation type="journal article" date="2020" name="mSystems">
        <title>Genome- and Community-Level Interaction Insights into Carbon Utilization and Element Cycling Functions of Hydrothermarchaeota in Hydrothermal Sediment.</title>
        <authorList>
            <person name="Zhou Z."/>
            <person name="Liu Y."/>
            <person name="Xu W."/>
            <person name="Pan J."/>
            <person name="Luo Z.H."/>
            <person name="Li M."/>
        </authorList>
    </citation>
    <scope>NUCLEOTIDE SEQUENCE [LARGE SCALE GENOMIC DNA]</scope>
    <source>
        <strain evidence="3">SpSt-780</strain>
    </source>
</reference>
<dbReference type="GO" id="GO:0008168">
    <property type="term" value="F:methyltransferase activity"/>
    <property type="evidence" value="ECO:0007669"/>
    <property type="project" value="UniProtKB-KW"/>
</dbReference>
<keyword evidence="1" id="KW-0489">Methyltransferase</keyword>
<dbReference type="GO" id="GO:0071770">
    <property type="term" value="P:DIM/DIP cell wall layer assembly"/>
    <property type="evidence" value="ECO:0007669"/>
    <property type="project" value="TreeGrafter"/>
</dbReference>
<dbReference type="PANTHER" id="PTHR40048">
    <property type="entry name" value="RHAMNOSYL O-METHYLTRANSFERASE"/>
    <property type="match status" value="1"/>
</dbReference>
<organism evidence="3">
    <name type="scientific">candidate division WOR-3 bacterium</name>
    <dbReference type="NCBI Taxonomy" id="2052148"/>
    <lineage>
        <taxon>Bacteria</taxon>
        <taxon>Bacteria division WOR-3</taxon>
    </lineage>
</organism>
<sequence length="239" mass="28161">MPQIISYIKNRINLIERIFYLRIYINPKLEKNIVNLFHRLYYDSYLFNSTWKKTFWLGVPILKCPLDLWNYQEIIFETKPDLIIETGTAEGGSAFFLASLCDLIKNGNIISIDIIKNEKRPKHKRIKYLNGSSISDEIVNKVKNEVKKYNKVMVILDSDHHKEHVYKELKIYSEFVSKGCYLIVEDTNINGHPVFPDFGPGPMEAVMQFLKENKNFVIDKNREKFLLTFNPMGYLLRIK</sequence>
<dbReference type="SUPFAM" id="SSF53335">
    <property type="entry name" value="S-adenosyl-L-methionine-dependent methyltransferases"/>
    <property type="match status" value="1"/>
</dbReference>
<dbReference type="AlphaFoldDB" id="A0A7C4U6Z2"/>
<dbReference type="InterPro" id="IPR007072">
    <property type="entry name" value="RNMT_CmcI"/>
</dbReference>
<evidence type="ECO:0000313" key="3">
    <source>
        <dbReference type="EMBL" id="HGW91653.1"/>
    </source>
</evidence>
<evidence type="ECO:0000256" key="2">
    <source>
        <dbReference type="ARBA" id="ARBA00022679"/>
    </source>
</evidence>
<dbReference type="GO" id="GO:0008610">
    <property type="term" value="P:lipid biosynthetic process"/>
    <property type="evidence" value="ECO:0007669"/>
    <property type="project" value="InterPro"/>
</dbReference>
<protein>
    <submittedName>
        <fullName evidence="3">Cephalosporin hydroxylase</fullName>
    </submittedName>
</protein>
<name>A0A7C4U6Z2_UNCW3</name>
<accession>A0A7C4U6Z2</accession>
<dbReference type="Pfam" id="PF04989">
    <property type="entry name" value="RMNT_CmcI"/>
    <property type="match status" value="1"/>
</dbReference>
<dbReference type="Gene3D" id="3.40.50.150">
    <property type="entry name" value="Vaccinia Virus protein VP39"/>
    <property type="match status" value="1"/>
</dbReference>
<proteinExistence type="predicted"/>